<dbReference type="Proteomes" id="UP001333110">
    <property type="component" value="Unassembled WGS sequence"/>
</dbReference>
<proteinExistence type="predicted"/>
<evidence type="ECO:0000313" key="2">
    <source>
        <dbReference type="Proteomes" id="UP001333110"/>
    </source>
</evidence>
<comment type="caution">
    <text evidence="1">The sequence shown here is derived from an EMBL/GenBank/DDBJ whole genome shotgun (WGS) entry which is preliminary data.</text>
</comment>
<evidence type="ECO:0000313" key="1">
    <source>
        <dbReference type="EMBL" id="KAK4829864.1"/>
    </source>
</evidence>
<keyword evidence="2" id="KW-1185">Reference proteome</keyword>
<dbReference type="AlphaFoldDB" id="A0AAN7S2L0"/>
<protein>
    <submittedName>
        <fullName evidence="1">Uncharacterized protein</fullName>
    </submittedName>
</protein>
<sequence length="302" mass="33271">MSQQCAFATKKANGILGSIRRSVASRWREVILPLYSSTGKAARAGTVPPGEGKGQGDLINVYKYLEGGYREDEARLSSVVPSDRTRGNGHKLKHRRFTLNIRKHFFTVRVTEHWHRLPREIVESPSLGKFRSHLDMVLSNQLQVALLEQGEGPEVPSTLNPSMILCVSSCDRVAGCRGCPEATTVTPQSITMAAEKLLLGSKGGRDDREEIPMRWLCHSLGTAQTLLINSFRGNQGGFSQKASEGAVLGPTQFSSLPWQRKYQICRCAQVGGGFPASRWRGSDSKWSRYIAAMLQAQPAEIS</sequence>
<accession>A0AAN7S2L0</accession>
<organism evidence="1 2">
    <name type="scientific">Mycteria americana</name>
    <name type="common">Wood stork</name>
    <dbReference type="NCBI Taxonomy" id="33587"/>
    <lineage>
        <taxon>Eukaryota</taxon>
        <taxon>Metazoa</taxon>
        <taxon>Chordata</taxon>
        <taxon>Craniata</taxon>
        <taxon>Vertebrata</taxon>
        <taxon>Euteleostomi</taxon>
        <taxon>Archelosauria</taxon>
        <taxon>Archosauria</taxon>
        <taxon>Dinosauria</taxon>
        <taxon>Saurischia</taxon>
        <taxon>Theropoda</taxon>
        <taxon>Coelurosauria</taxon>
        <taxon>Aves</taxon>
        <taxon>Neognathae</taxon>
        <taxon>Neoaves</taxon>
        <taxon>Aequornithes</taxon>
        <taxon>Ciconiiformes</taxon>
        <taxon>Ciconiidae</taxon>
        <taxon>Mycteria</taxon>
    </lineage>
</organism>
<gene>
    <name evidence="1" type="ORF">QYF61_007256</name>
</gene>
<name>A0AAN7S2L0_MYCAM</name>
<dbReference type="EMBL" id="JAUNZN010000001">
    <property type="protein sequence ID" value="KAK4829864.1"/>
    <property type="molecule type" value="Genomic_DNA"/>
</dbReference>
<reference evidence="1 2" key="1">
    <citation type="journal article" date="2023" name="J. Hered.">
        <title>Chromosome-level genome of the wood stork (Mycteria americana) provides insight into avian chromosome evolution.</title>
        <authorList>
            <person name="Flamio R. Jr."/>
            <person name="Ramstad K.M."/>
        </authorList>
    </citation>
    <scope>NUCLEOTIDE SEQUENCE [LARGE SCALE GENOMIC DNA]</scope>
    <source>
        <strain evidence="1">JAX WOST 10</strain>
    </source>
</reference>